<keyword evidence="4" id="KW-1185">Reference proteome</keyword>
<dbReference type="GO" id="GO:0004523">
    <property type="term" value="F:RNA-DNA hybrid ribonuclease activity"/>
    <property type="evidence" value="ECO:0007669"/>
    <property type="project" value="InterPro"/>
</dbReference>
<feature type="compositionally biased region" description="Basic and acidic residues" evidence="1">
    <location>
        <begin position="177"/>
        <end position="189"/>
    </location>
</feature>
<feature type="region of interest" description="Disordered" evidence="1">
    <location>
        <begin position="46"/>
        <end position="89"/>
    </location>
</feature>
<dbReference type="AlphaFoldDB" id="A0A2I0A3Y0"/>
<dbReference type="Gene3D" id="3.30.420.10">
    <property type="entry name" value="Ribonuclease H-like superfamily/Ribonuclease H"/>
    <property type="match status" value="1"/>
</dbReference>
<sequence length="476" mass="53626">MLNESLRSYVNHLFIASNKVDNVHLSIFMHALSELKRRFVKGAAQNRPRSFLKPPSHGTTTYPNAGRTSKSAVEDGKKKRRDPRAFRNLRVSAHQQTKTTAVQITVYVVNPSTANRSAAPNHYRSSGSRHRRRLNQALPATRTSRGYDRKAQLLLYTRQLRALAARDHPPGGDGDDPLQKPKEDGFDNKHSKVNHALQISAPSKTVKEKVNQDLRIPANVNDERRVKEVLQMAARVNAEKMVKGDVPPHKAKEARQIIHATSWKVVPVEHKLENPKVTRPPPSCMGDWKRLLLIPNFLVCAFGSRKAEESKRKTQKYYPNESISHDDKMNAIVMSSKVEQERIGVMAKFLSVFGRANTAEATGALIAMTAAQEWADTMDGIWIEGDSAITIADLHRTARGHPSDKTMAQIAEFFCAFKAYRISHVYRAANRAADFVASFSCFDDTEWRRGMSLPLDFCAILNEDRTFCTQCIFLLL</sequence>
<evidence type="ECO:0000256" key="1">
    <source>
        <dbReference type="SAM" id="MobiDB-lite"/>
    </source>
</evidence>
<organism evidence="3 4">
    <name type="scientific">Apostasia shenzhenica</name>
    <dbReference type="NCBI Taxonomy" id="1088818"/>
    <lineage>
        <taxon>Eukaryota</taxon>
        <taxon>Viridiplantae</taxon>
        <taxon>Streptophyta</taxon>
        <taxon>Embryophyta</taxon>
        <taxon>Tracheophyta</taxon>
        <taxon>Spermatophyta</taxon>
        <taxon>Magnoliopsida</taxon>
        <taxon>Liliopsida</taxon>
        <taxon>Asparagales</taxon>
        <taxon>Orchidaceae</taxon>
        <taxon>Apostasioideae</taxon>
        <taxon>Apostasia</taxon>
    </lineage>
</organism>
<evidence type="ECO:0000259" key="2">
    <source>
        <dbReference type="Pfam" id="PF13456"/>
    </source>
</evidence>
<gene>
    <name evidence="3" type="ORF">AXF42_Ash017846</name>
</gene>
<dbReference type="STRING" id="1088818.A0A2I0A3Y0"/>
<dbReference type="InterPro" id="IPR002156">
    <property type="entry name" value="RNaseH_domain"/>
</dbReference>
<feature type="region of interest" description="Disordered" evidence="1">
    <location>
        <begin position="165"/>
        <end position="189"/>
    </location>
</feature>
<dbReference type="Proteomes" id="UP000236161">
    <property type="component" value="Unassembled WGS sequence"/>
</dbReference>
<feature type="region of interest" description="Disordered" evidence="1">
    <location>
        <begin position="113"/>
        <end position="150"/>
    </location>
</feature>
<dbReference type="OrthoDB" id="767468at2759"/>
<proteinExistence type="predicted"/>
<dbReference type="Pfam" id="PF13456">
    <property type="entry name" value="RVT_3"/>
    <property type="match status" value="1"/>
</dbReference>
<protein>
    <recommendedName>
        <fullName evidence="2">RNase H type-1 domain-containing protein</fullName>
    </recommendedName>
</protein>
<evidence type="ECO:0000313" key="4">
    <source>
        <dbReference type="Proteomes" id="UP000236161"/>
    </source>
</evidence>
<feature type="domain" description="RNase H type-1" evidence="2">
    <location>
        <begin position="341"/>
        <end position="439"/>
    </location>
</feature>
<dbReference type="EMBL" id="KZ452027">
    <property type="protein sequence ID" value="PKA50252.1"/>
    <property type="molecule type" value="Genomic_DNA"/>
</dbReference>
<feature type="compositionally biased region" description="Polar residues" evidence="1">
    <location>
        <begin position="57"/>
        <end position="71"/>
    </location>
</feature>
<evidence type="ECO:0000313" key="3">
    <source>
        <dbReference type="EMBL" id="PKA50252.1"/>
    </source>
</evidence>
<name>A0A2I0A3Y0_9ASPA</name>
<dbReference type="InterPro" id="IPR036397">
    <property type="entry name" value="RNaseH_sf"/>
</dbReference>
<dbReference type="GO" id="GO:0003676">
    <property type="term" value="F:nucleic acid binding"/>
    <property type="evidence" value="ECO:0007669"/>
    <property type="project" value="InterPro"/>
</dbReference>
<accession>A0A2I0A3Y0</accession>
<reference evidence="3 4" key="1">
    <citation type="journal article" date="2017" name="Nature">
        <title>The Apostasia genome and the evolution of orchids.</title>
        <authorList>
            <person name="Zhang G.Q."/>
            <person name="Liu K.W."/>
            <person name="Li Z."/>
            <person name="Lohaus R."/>
            <person name="Hsiao Y.Y."/>
            <person name="Niu S.C."/>
            <person name="Wang J.Y."/>
            <person name="Lin Y.C."/>
            <person name="Xu Q."/>
            <person name="Chen L.J."/>
            <person name="Yoshida K."/>
            <person name="Fujiwara S."/>
            <person name="Wang Z.W."/>
            <person name="Zhang Y.Q."/>
            <person name="Mitsuda N."/>
            <person name="Wang M."/>
            <person name="Liu G.H."/>
            <person name="Pecoraro L."/>
            <person name="Huang H.X."/>
            <person name="Xiao X.J."/>
            <person name="Lin M."/>
            <person name="Wu X.Y."/>
            <person name="Wu W.L."/>
            <person name="Chen Y.Y."/>
            <person name="Chang S.B."/>
            <person name="Sakamoto S."/>
            <person name="Ohme-Takagi M."/>
            <person name="Yagi M."/>
            <person name="Zeng S.J."/>
            <person name="Shen C.Y."/>
            <person name="Yeh C.M."/>
            <person name="Luo Y.B."/>
            <person name="Tsai W.C."/>
            <person name="Van de Peer Y."/>
            <person name="Liu Z.J."/>
        </authorList>
    </citation>
    <scope>NUCLEOTIDE SEQUENCE [LARGE SCALE GENOMIC DNA]</scope>
    <source>
        <strain evidence="4">cv. Shenzhen</strain>
        <tissue evidence="3">Stem</tissue>
    </source>
</reference>